<dbReference type="GO" id="GO:0006417">
    <property type="term" value="P:regulation of translation"/>
    <property type="evidence" value="ECO:0007669"/>
    <property type="project" value="UniProtKB-KW"/>
</dbReference>
<keyword evidence="1" id="KW-0963">Cytoplasm</keyword>
<dbReference type="InterPro" id="IPR007040">
    <property type="entry name" value="Ribosome_modulation_factor"/>
</dbReference>
<dbReference type="NCBIfam" id="NF011162">
    <property type="entry name" value="PRK14563.1"/>
    <property type="match status" value="1"/>
</dbReference>
<dbReference type="RefSeq" id="WP_304995695.1">
    <property type="nucleotide sequence ID" value="NZ_CP101717.1"/>
</dbReference>
<dbReference type="Gene3D" id="1.10.10.620">
    <property type="entry name" value="ribosome modulation factor like domain"/>
    <property type="match status" value="1"/>
</dbReference>
<evidence type="ECO:0000313" key="3">
    <source>
        <dbReference type="EMBL" id="WLD58410.1"/>
    </source>
</evidence>
<evidence type="ECO:0000256" key="2">
    <source>
        <dbReference type="ARBA" id="ARBA00022845"/>
    </source>
</evidence>
<organism evidence="3">
    <name type="scientific">Salinispirillum sp. LH 10-3-1</name>
    <dbReference type="NCBI Taxonomy" id="2952525"/>
    <lineage>
        <taxon>Bacteria</taxon>
        <taxon>Pseudomonadati</taxon>
        <taxon>Pseudomonadota</taxon>
        <taxon>Gammaproteobacteria</taxon>
        <taxon>Oceanospirillales</taxon>
        <taxon>Saccharospirillaceae</taxon>
        <taxon>Salinispirillum</taxon>
    </lineage>
</organism>
<dbReference type="EMBL" id="CP101717">
    <property type="protein sequence ID" value="WLD58410.1"/>
    <property type="molecule type" value="Genomic_DNA"/>
</dbReference>
<dbReference type="AlphaFoldDB" id="A0AB38YHT2"/>
<evidence type="ECO:0000256" key="1">
    <source>
        <dbReference type="ARBA" id="ARBA00022490"/>
    </source>
</evidence>
<accession>A0AB38YHT2</accession>
<keyword evidence="2" id="KW-0810">Translation regulation</keyword>
<reference evidence="3" key="1">
    <citation type="submission" date="2022-07" db="EMBL/GenBank/DDBJ databases">
        <title>Complete genome sequence of Salinispirillum sp. LH10-3-1 capable of multiple carbohydrate inversion isolated from a soda lake.</title>
        <authorList>
            <person name="Liu J."/>
            <person name="Zhai Y."/>
            <person name="Zhang H."/>
            <person name="Yang H."/>
            <person name="Qu J."/>
            <person name="Li J."/>
        </authorList>
    </citation>
    <scope>NUCLEOTIDE SEQUENCE</scope>
    <source>
        <strain evidence="3">LH 10-3-1</strain>
    </source>
</reference>
<gene>
    <name evidence="3" type="ORF">NFC81_01120</name>
</gene>
<dbReference type="InterPro" id="IPR023200">
    <property type="entry name" value="RMF_sf"/>
</dbReference>
<sequence>MSQAKKETWDIDKLNEAYQKGYFVGLTSKGLADCPFLDQEVLASAWEAGWHDGYEALQLSGHRGAARQAV</sequence>
<proteinExistence type="predicted"/>
<name>A0AB38YHT2_9GAMM</name>
<dbReference type="Pfam" id="PF04957">
    <property type="entry name" value="RMF"/>
    <property type="match status" value="1"/>
</dbReference>
<protein>
    <submittedName>
        <fullName evidence="3">Ribosome modulation factor</fullName>
    </submittedName>
</protein>